<organism evidence="1 2">
    <name type="scientific">Actinocatenispora comari</name>
    <dbReference type="NCBI Taxonomy" id="2807577"/>
    <lineage>
        <taxon>Bacteria</taxon>
        <taxon>Bacillati</taxon>
        <taxon>Actinomycetota</taxon>
        <taxon>Actinomycetes</taxon>
        <taxon>Micromonosporales</taxon>
        <taxon>Micromonosporaceae</taxon>
        <taxon>Actinocatenispora</taxon>
    </lineage>
</organism>
<proteinExistence type="predicted"/>
<dbReference type="AlphaFoldDB" id="A0A8J4AIW8"/>
<protein>
    <submittedName>
        <fullName evidence="1">Uncharacterized protein</fullName>
    </submittedName>
</protein>
<name>A0A8J4AIW8_9ACTN</name>
<dbReference type="Proteomes" id="UP000614996">
    <property type="component" value="Unassembled WGS sequence"/>
</dbReference>
<comment type="caution">
    <text evidence="1">The sequence shown here is derived from an EMBL/GenBank/DDBJ whole genome shotgun (WGS) entry which is preliminary data.</text>
</comment>
<gene>
    <name evidence="1" type="ORF">NUM_66640</name>
</gene>
<dbReference type="EMBL" id="BOPO01000143">
    <property type="protein sequence ID" value="GIL31410.1"/>
    <property type="molecule type" value="Genomic_DNA"/>
</dbReference>
<keyword evidence="2" id="KW-1185">Reference proteome</keyword>
<sequence>MASHDLFQLRRWRWMLHCASTTPATATGTAGNDNHHGGAHGPGSIVAPTRATQYAVATVATRIKISTGRWWQRAGAAAIGRTVRIARTWPGR</sequence>
<reference evidence="2" key="1">
    <citation type="journal article" date="2021" name="Int. J. Syst. Evol. Microbiol.">
        <title>Actinocatenispora comari sp. nov., an endophytic actinomycete isolated from aerial parts of Comarum salesowianum.</title>
        <authorList>
            <person name="Oyunbileg N."/>
            <person name="Iizaka Y."/>
            <person name="Hamada M."/>
            <person name="Davaapurev B.O."/>
            <person name="Fukumoto A."/>
            <person name="Tsetseg B."/>
            <person name="Kato F."/>
            <person name="Tamura T."/>
            <person name="Batkhuu J."/>
            <person name="Anzai Y."/>
        </authorList>
    </citation>
    <scope>NUCLEOTIDE SEQUENCE [LARGE SCALE GENOMIC DNA]</scope>
    <source>
        <strain evidence="2">NUM-2625</strain>
    </source>
</reference>
<evidence type="ECO:0000313" key="1">
    <source>
        <dbReference type="EMBL" id="GIL31410.1"/>
    </source>
</evidence>
<evidence type="ECO:0000313" key="2">
    <source>
        <dbReference type="Proteomes" id="UP000614996"/>
    </source>
</evidence>
<accession>A0A8J4AIW8</accession>